<dbReference type="AlphaFoldDB" id="A0A317FCP0"/>
<protein>
    <submittedName>
        <fullName evidence="2">Uncharacterized protein</fullName>
    </submittedName>
</protein>
<keyword evidence="3" id="KW-1185">Reference proteome</keyword>
<dbReference type="OrthoDB" id="9930081at2"/>
<keyword evidence="1" id="KW-0812">Transmembrane</keyword>
<evidence type="ECO:0000256" key="1">
    <source>
        <dbReference type="SAM" id="Phobius"/>
    </source>
</evidence>
<keyword evidence="1" id="KW-1133">Transmembrane helix</keyword>
<name>A0A317FCP0_9PROT</name>
<evidence type="ECO:0000313" key="3">
    <source>
        <dbReference type="Proteomes" id="UP000245765"/>
    </source>
</evidence>
<dbReference type="EMBL" id="QGNA01000003">
    <property type="protein sequence ID" value="PWS36615.1"/>
    <property type="molecule type" value="Genomic_DNA"/>
</dbReference>
<dbReference type="RefSeq" id="WP_109871408.1">
    <property type="nucleotide sequence ID" value="NZ_QGNA01000003.1"/>
</dbReference>
<feature type="transmembrane region" description="Helical" evidence="1">
    <location>
        <begin position="32"/>
        <end position="52"/>
    </location>
</feature>
<comment type="caution">
    <text evidence="2">The sequence shown here is derived from an EMBL/GenBank/DDBJ whole genome shotgun (WGS) entry which is preliminary data.</text>
</comment>
<dbReference type="Proteomes" id="UP000245765">
    <property type="component" value="Unassembled WGS sequence"/>
</dbReference>
<keyword evidence="1" id="KW-0472">Membrane</keyword>
<proteinExistence type="predicted"/>
<reference evidence="3" key="1">
    <citation type="submission" date="2018-05" db="EMBL/GenBank/DDBJ databases">
        <authorList>
            <person name="Du Z."/>
            <person name="Wang X."/>
        </authorList>
    </citation>
    <scope>NUCLEOTIDE SEQUENCE [LARGE SCALE GENOMIC DNA]</scope>
    <source>
        <strain evidence="3">CQN31</strain>
    </source>
</reference>
<organism evidence="2 3">
    <name type="scientific">Falsiroseomonas bella</name>
    <dbReference type="NCBI Taxonomy" id="2184016"/>
    <lineage>
        <taxon>Bacteria</taxon>
        <taxon>Pseudomonadati</taxon>
        <taxon>Pseudomonadota</taxon>
        <taxon>Alphaproteobacteria</taxon>
        <taxon>Acetobacterales</taxon>
        <taxon>Roseomonadaceae</taxon>
        <taxon>Falsiroseomonas</taxon>
    </lineage>
</organism>
<sequence length="64" mass="6506">MTQFVLAMLVGIGTGLLGAMLGPSLAPNTPGMGGLFAGVGLAGGFIAVWRSIGGTRQDIRDLFR</sequence>
<accession>A0A317FCP0</accession>
<gene>
    <name evidence="2" type="ORF">DFH01_15865</name>
</gene>
<feature type="transmembrane region" description="Helical" evidence="1">
    <location>
        <begin position="5"/>
        <end position="26"/>
    </location>
</feature>
<evidence type="ECO:0000313" key="2">
    <source>
        <dbReference type="EMBL" id="PWS36615.1"/>
    </source>
</evidence>